<dbReference type="Gene3D" id="3.90.550.10">
    <property type="entry name" value="Spore Coat Polysaccharide Biosynthesis Protein SpsA, Chain A"/>
    <property type="match status" value="1"/>
</dbReference>
<gene>
    <name evidence="2" type="ORF">DEA37_0004778</name>
</gene>
<dbReference type="InterPro" id="IPR011004">
    <property type="entry name" value="Trimer_LpxA-like_sf"/>
</dbReference>
<dbReference type="Proteomes" id="UP000324629">
    <property type="component" value="Unassembled WGS sequence"/>
</dbReference>
<feature type="domain" description="Mannose-1-phosphate guanyltransferase C-terminal" evidence="1">
    <location>
        <begin position="135"/>
        <end position="195"/>
    </location>
</feature>
<keyword evidence="2" id="KW-0548">Nucleotidyltransferase</keyword>
<dbReference type="AlphaFoldDB" id="A0A5J4P0H9"/>
<dbReference type="InterPro" id="IPR050486">
    <property type="entry name" value="Mannose-1P_guanyltransferase"/>
</dbReference>
<dbReference type="Gene3D" id="2.160.10.10">
    <property type="entry name" value="Hexapeptide repeat proteins"/>
    <property type="match status" value="1"/>
</dbReference>
<dbReference type="PANTHER" id="PTHR22572">
    <property type="entry name" value="SUGAR-1-PHOSPHATE GUANYL TRANSFERASE"/>
    <property type="match status" value="1"/>
</dbReference>
<evidence type="ECO:0000313" key="2">
    <source>
        <dbReference type="EMBL" id="KAA3681416.1"/>
    </source>
</evidence>
<sequence>MLVYTFSVPIFWIAYNRNKPTSIETSVFPSMVSDGELYCLEFSGFWMDIGQPADYLIGMRLYLNHLFEKKSPELNSRFGLLGNVLVVTSALTIVCSVDSGTSTTYEIGNKPVTSLNMQRHQMSSFPAESRLVKEDPTAKIGTDCRIGPNVTIGAHVVIEDGVRISNTAIFSKSVIRSHAWLHNCIVGWRSTVGRW</sequence>
<comment type="caution">
    <text evidence="2">The sequence shown here is derived from an EMBL/GenBank/DDBJ whole genome shotgun (WGS) entry which is preliminary data.</text>
</comment>
<keyword evidence="3" id="KW-1185">Reference proteome</keyword>
<evidence type="ECO:0000313" key="3">
    <source>
        <dbReference type="Proteomes" id="UP000324629"/>
    </source>
</evidence>
<name>A0A5J4P0H9_9TREM</name>
<reference evidence="2 3" key="1">
    <citation type="journal article" date="2019" name="Gigascience">
        <title>Whole-genome sequence of the oriental lung fluke Paragonimus westermani.</title>
        <authorList>
            <person name="Oey H."/>
            <person name="Zakrzewski M."/>
            <person name="Narain K."/>
            <person name="Devi K.R."/>
            <person name="Agatsuma T."/>
            <person name="Nawaratna S."/>
            <person name="Gobert G.N."/>
            <person name="Jones M.K."/>
            <person name="Ragan M.A."/>
            <person name="McManus D.P."/>
            <person name="Krause L."/>
        </authorList>
    </citation>
    <scope>NUCLEOTIDE SEQUENCE [LARGE SCALE GENOMIC DNA]</scope>
    <source>
        <strain evidence="2 3">IND2009</strain>
    </source>
</reference>
<dbReference type="Pfam" id="PF25087">
    <property type="entry name" value="GMPPB_C"/>
    <property type="match status" value="1"/>
</dbReference>
<dbReference type="EMBL" id="QNGE01000206">
    <property type="protein sequence ID" value="KAA3681416.1"/>
    <property type="molecule type" value="Genomic_DNA"/>
</dbReference>
<dbReference type="GO" id="GO:0016779">
    <property type="term" value="F:nucleotidyltransferase activity"/>
    <property type="evidence" value="ECO:0007669"/>
    <property type="project" value="UniProtKB-KW"/>
</dbReference>
<dbReference type="SUPFAM" id="SSF53448">
    <property type="entry name" value="Nucleotide-diphospho-sugar transferases"/>
    <property type="match status" value="1"/>
</dbReference>
<dbReference type="InterPro" id="IPR029044">
    <property type="entry name" value="Nucleotide-diphossugar_trans"/>
</dbReference>
<dbReference type="SUPFAM" id="SSF51161">
    <property type="entry name" value="Trimeric LpxA-like enzymes"/>
    <property type="match status" value="1"/>
</dbReference>
<protein>
    <submittedName>
        <fullName evidence="2">Mannose-1-phosphate guanylyltransferase</fullName>
    </submittedName>
</protein>
<feature type="non-terminal residue" evidence="2">
    <location>
        <position position="195"/>
    </location>
</feature>
<accession>A0A5J4P0H9</accession>
<proteinExistence type="predicted"/>
<keyword evidence="2" id="KW-0808">Transferase</keyword>
<evidence type="ECO:0000259" key="1">
    <source>
        <dbReference type="Pfam" id="PF25087"/>
    </source>
</evidence>
<dbReference type="InterPro" id="IPR056729">
    <property type="entry name" value="GMPPB_C"/>
</dbReference>
<organism evidence="2 3">
    <name type="scientific">Paragonimus westermani</name>
    <dbReference type="NCBI Taxonomy" id="34504"/>
    <lineage>
        <taxon>Eukaryota</taxon>
        <taxon>Metazoa</taxon>
        <taxon>Spiralia</taxon>
        <taxon>Lophotrochozoa</taxon>
        <taxon>Platyhelminthes</taxon>
        <taxon>Trematoda</taxon>
        <taxon>Digenea</taxon>
        <taxon>Plagiorchiida</taxon>
        <taxon>Troglotremata</taxon>
        <taxon>Troglotrematidae</taxon>
        <taxon>Paragonimus</taxon>
    </lineage>
</organism>